<feature type="region of interest" description="Disordered" evidence="1">
    <location>
        <begin position="194"/>
        <end position="227"/>
    </location>
</feature>
<dbReference type="RefSeq" id="WP_092874843.1">
    <property type="nucleotide sequence ID" value="NZ_FOJY01000030.1"/>
</dbReference>
<accession>A0A1I1AQE9</accession>
<dbReference type="EMBL" id="FOJY01000030">
    <property type="protein sequence ID" value="SFB38563.1"/>
    <property type="molecule type" value="Genomic_DNA"/>
</dbReference>
<protein>
    <submittedName>
        <fullName evidence="2">Uncharacterized protein</fullName>
    </submittedName>
</protein>
<dbReference type="OrthoDB" id="1778707at2"/>
<evidence type="ECO:0000313" key="3">
    <source>
        <dbReference type="Proteomes" id="UP000198838"/>
    </source>
</evidence>
<organism evidence="2 3">
    <name type="scientific">Acetitomaculum ruminis DSM 5522</name>
    <dbReference type="NCBI Taxonomy" id="1120918"/>
    <lineage>
        <taxon>Bacteria</taxon>
        <taxon>Bacillati</taxon>
        <taxon>Bacillota</taxon>
        <taxon>Clostridia</taxon>
        <taxon>Lachnospirales</taxon>
        <taxon>Lachnospiraceae</taxon>
        <taxon>Acetitomaculum</taxon>
    </lineage>
</organism>
<dbReference type="InterPro" id="IPR046097">
    <property type="entry name" value="DUF6033"/>
</dbReference>
<gene>
    <name evidence="2" type="ORF">SAMN05216249_1306</name>
</gene>
<dbReference type="AlphaFoldDB" id="A0A1I1AQE9"/>
<evidence type="ECO:0000256" key="1">
    <source>
        <dbReference type="SAM" id="MobiDB-lite"/>
    </source>
</evidence>
<keyword evidence="3" id="KW-1185">Reference proteome</keyword>
<feature type="compositionally biased region" description="Basic and acidic residues" evidence="1">
    <location>
        <begin position="194"/>
        <end position="226"/>
    </location>
</feature>
<dbReference type="Proteomes" id="UP000198838">
    <property type="component" value="Unassembled WGS sequence"/>
</dbReference>
<name>A0A1I1AQE9_9FIRM</name>
<reference evidence="2 3" key="1">
    <citation type="submission" date="2016-10" db="EMBL/GenBank/DDBJ databases">
        <authorList>
            <person name="de Groot N.N."/>
        </authorList>
    </citation>
    <scope>NUCLEOTIDE SEQUENCE [LARGE SCALE GENOMIC DNA]</scope>
    <source>
        <strain evidence="2 3">DSM 5522</strain>
    </source>
</reference>
<proteinExistence type="predicted"/>
<evidence type="ECO:0000313" key="2">
    <source>
        <dbReference type="EMBL" id="SFB38563.1"/>
    </source>
</evidence>
<sequence>MSLTTNSLFSNIQSAYNAKSSKSTGDVDQKEEISSKLKTAKATAVTKSEAYGKVLGNARLSEEAASYYEQLKAKYSDMEFILVSNDEMANVKANPSRYADSVKTVVLISENKIEEMATNEDIRNKYEGIIEEAKNGLETLKTSLQESGEWENVKGLGITVDDNGASRFFAVLEKSGADQKARIEEKALEKKEQAKAKAKEAKKEKEKERLEQARRDDDIKTEKMEKEDENTITLYADSIEELMSKIKDYYFEVKSDAVLTKEETYVGQVIDFRG</sequence>
<dbReference type="Pfam" id="PF19498">
    <property type="entry name" value="DUF6033"/>
    <property type="match status" value="1"/>
</dbReference>